<dbReference type="SMART" id="SM00382">
    <property type="entry name" value="AAA"/>
    <property type="match status" value="2"/>
</dbReference>
<dbReference type="PANTHER" id="PTHR43152:SF3">
    <property type="entry name" value="UVRABC SYSTEM PROTEIN A"/>
    <property type="match status" value="1"/>
</dbReference>
<dbReference type="SUPFAM" id="SSF52540">
    <property type="entry name" value="P-loop containing nucleoside triphosphate hydrolases"/>
    <property type="match status" value="2"/>
</dbReference>
<keyword evidence="16" id="KW-1185">Reference proteome</keyword>
<evidence type="ECO:0000256" key="3">
    <source>
        <dbReference type="ARBA" id="ARBA00022737"/>
    </source>
</evidence>
<dbReference type="PROSITE" id="PS50893">
    <property type="entry name" value="ABC_TRANSPORTER_2"/>
    <property type="match status" value="1"/>
</dbReference>
<name>A0ABU8MRM7_9PSEU</name>
<evidence type="ECO:0000256" key="8">
    <source>
        <dbReference type="ARBA" id="ARBA00022881"/>
    </source>
</evidence>
<dbReference type="Gene3D" id="1.20.1580.10">
    <property type="entry name" value="ABC transporter ATPase like domain"/>
    <property type="match status" value="2"/>
</dbReference>
<dbReference type="InterPro" id="IPR017871">
    <property type="entry name" value="ABC_transporter-like_CS"/>
</dbReference>
<sequence>MTDHIRIVGARQHTLRGLHLEIPRRAITVFTGVSGSGKTSLVFDTIAAEAQSQLNETFPAFVRNRLPSYGRPDVDLVENLSPVVVVDQRRLGANARSTVGTITDIAPLLRLLFSRAGTPTVGESTAFSFNDPAGMCERCSGLGEVVTPRPETFLDDGSTLAEGAIRLPGFGNTPGQARYWYRKYAETGCFDVDRPLQDWPAERRALLLEGGPELPVEGLVEHFTRIYLQAEGEMSARKQATVERFSTRVRCPDCDGARLNARARSVTVAGRTFPEWCAVEVAELVDLVRTVAEPAPVVESLADRLAALDEVGLGYLTLDRPTGTLSGGEAQRVKTVRHLASSLIEMLVVFDEPTVGLHPRDVERLVGLLRRLRDRGNTVLVVEHARDVVAVADHVVDLGPGAGPDGGSVLVGGDVADLRAADTPTGRALRAGPAPVVGTSRTPTGWLPVRGADRNTLRGVDVDVPTRVLTAVTGVAGSGKSSLVDVLVEQHPGAVRLDQSGLTTSRRSSLATYTGIATDLRKRFARAHGVPVSRFSANSGGACPDCDGLGVQYTDLAFLAGVSTPCPTCRGRRFSEEVLAMTVDGRSIADELDRTVDDAREDFPTMLGALADVGLGHLTLGRPTSTFSGGERQRLRLALELARGASSGTYVLDEPTTGLHPTDVDRLVGVFDRLVDAGHTVVVVEHDLDVVARADHVIDLGPGAGRHGGTVVFSGPPRELVRCEASSTGAALRASALRPC</sequence>
<keyword evidence="2" id="KW-0963">Cytoplasm</keyword>
<dbReference type="GO" id="GO:0005524">
    <property type="term" value="F:ATP binding"/>
    <property type="evidence" value="ECO:0007669"/>
    <property type="project" value="UniProtKB-KW"/>
</dbReference>
<accession>A0ABU8MRM7</accession>
<keyword evidence="4" id="KW-0547">Nucleotide-binding</keyword>
<dbReference type="Gene3D" id="3.40.50.300">
    <property type="entry name" value="P-loop containing nucleotide triphosphate hydrolases"/>
    <property type="match status" value="2"/>
</dbReference>
<keyword evidence="10" id="KW-0234">DNA repair</keyword>
<comment type="subcellular location">
    <subcellularLocation>
        <location evidence="1">Cytoplasm</location>
    </subcellularLocation>
</comment>
<dbReference type="PROSITE" id="PS00211">
    <property type="entry name" value="ABC_TRANSPORTER_1"/>
    <property type="match status" value="1"/>
</dbReference>
<proteinExistence type="inferred from homology"/>
<feature type="domain" description="ABC transporter" evidence="14">
    <location>
        <begin position="434"/>
        <end position="733"/>
    </location>
</feature>
<comment type="caution">
    <text evidence="15">The sequence shown here is derived from an EMBL/GenBank/DDBJ whole genome shotgun (WGS) entry which is preliminary data.</text>
</comment>
<keyword evidence="7 15" id="KW-0067">ATP-binding</keyword>
<dbReference type="InterPro" id="IPR027417">
    <property type="entry name" value="P-loop_NTPase"/>
</dbReference>
<dbReference type="InterPro" id="IPR003593">
    <property type="entry name" value="AAA+_ATPase"/>
</dbReference>
<evidence type="ECO:0000313" key="15">
    <source>
        <dbReference type="EMBL" id="MEJ2869817.1"/>
    </source>
</evidence>
<reference evidence="15 16" key="1">
    <citation type="submission" date="2024-03" db="EMBL/GenBank/DDBJ databases">
        <title>Actinomycetospora sp. OC33-EN08, a novel actinomycete isolated from wild orchid (Aerides multiflora).</title>
        <authorList>
            <person name="Suriyachadkun C."/>
        </authorList>
    </citation>
    <scope>NUCLEOTIDE SEQUENCE [LARGE SCALE GENOMIC DNA]</scope>
    <source>
        <strain evidence="15 16">OC33-EN08</strain>
    </source>
</reference>
<keyword evidence="8" id="KW-0267">Excision nuclease</keyword>
<dbReference type="EMBL" id="JBBEGN010000009">
    <property type="protein sequence ID" value="MEJ2869817.1"/>
    <property type="molecule type" value="Genomic_DNA"/>
</dbReference>
<keyword evidence="5" id="KW-0227">DNA damage</keyword>
<protein>
    <recommendedName>
        <fullName evidence="12">UvrABC system protein A</fullName>
    </recommendedName>
    <alternativeName>
        <fullName evidence="13">Excinuclease ABC subunit A</fullName>
    </alternativeName>
</protein>
<keyword evidence="6" id="KW-0228">DNA excision</keyword>
<gene>
    <name evidence="15" type="ORF">WCD74_18760</name>
</gene>
<evidence type="ECO:0000256" key="2">
    <source>
        <dbReference type="ARBA" id="ARBA00022490"/>
    </source>
</evidence>
<keyword evidence="3" id="KW-0677">Repeat</keyword>
<evidence type="ECO:0000256" key="5">
    <source>
        <dbReference type="ARBA" id="ARBA00022763"/>
    </source>
</evidence>
<organism evidence="15 16">
    <name type="scientific">Actinomycetospora aurantiaca</name>
    <dbReference type="NCBI Taxonomy" id="3129233"/>
    <lineage>
        <taxon>Bacteria</taxon>
        <taxon>Bacillati</taxon>
        <taxon>Actinomycetota</taxon>
        <taxon>Actinomycetes</taxon>
        <taxon>Pseudonocardiales</taxon>
        <taxon>Pseudonocardiaceae</taxon>
        <taxon>Actinomycetospora</taxon>
    </lineage>
</organism>
<dbReference type="Gene3D" id="1.10.8.280">
    <property type="entry name" value="ABC transporter ATPase domain-like"/>
    <property type="match status" value="1"/>
</dbReference>
<dbReference type="Proteomes" id="UP001385809">
    <property type="component" value="Unassembled WGS sequence"/>
</dbReference>
<evidence type="ECO:0000256" key="10">
    <source>
        <dbReference type="ARBA" id="ARBA00023204"/>
    </source>
</evidence>
<evidence type="ECO:0000256" key="9">
    <source>
        <dbReference type="ARBA" id="ARBA00023125"/>
    </source>
</evidence>
<evidence type="ECO:0000256" key="1">
    <source>
        <dbReference type="ARBA" id="ARBA00004496"/>
    </source>
</evidence>
<evidence type="ECO:0000259" key="14">
    <source>
        <dbReference type="PROSITE" id="PS50893"/>
    </source>
</evidence>
<dbReference type="InterPro" id="IPR003439">
    <property type="entry name" value="ABC_transporter-like_ATP-bd"/>
</dbReference>
<dbReference type="PANTHER" id="PTHR43152">
    <property type="entry name" value="UVRABC SYSTEM PROTEIN A"/>
    <property type="match status" value="1"/>
</dbReference>
<comment type="similarity">
    <text evidence="11">Belongs to the ABC transporter superfamily. UvrA family.</text>
</comment>
<dbReference type="RefSeq" id="WP_337696394.1">
    <property type="nucleotide sequence ID" value="NZ_JBBEGN010000009.1"/>
</dbReference>
<evidence type="ECO:0000256" key="7">
    <source>
        <dbReference type="ARBA" id="ARBA00022840"/>
    </source>
</evidence>
<evidence type="ECO:0000313" key="16">
    <source>
        <dbReference type="Proteomes" id="UP001385809"/>
    </source>
</evidence>
<evidence type="ECO:0000256" key="4">
    <source>
        <dbReference type="ARBA" id="ARBA00022741"/>
    </source>
</evidence>
<keyword evidence="9" id="KW-0238">DNA-binding</keyword>
<evidence type="ECO:0000256" key="11">
    <source>
        <dbReference type="ARBA" id="ARBA00038000"/>
    </source>
</evidence>
<evidence type="ECO:0000256" key="6">
    <source>
        <dbReference type="ARBA" id="ARBA00022769"/>
    </source>
</evidence>
<evidence type="ECO:0000256" key="12">
    <source>
        <dbReference type="ARBA" id="ARBA00039316"/>
    </source>
</evidence>
<dbReference type="Pfam" id="PF00005">
    <property type="entry name" value="ABC_tran"/>
    <property type="match status" value="1"/>
</dbReference>
<evidence type="ECO:0000256" key="13">
    <source>
        <dbReference type="ARBA" id="ARBA00042156"/>
    </source>
</evidence>